<evidence type="ECO:0000313" key="1">
    <source>
        <dbReference type="EMBL" id="JAP82572.1"/>
    </source>
</evidence>
<protein>
    <submittedName>
        <fullName evidence="1">Lipocalin</fullName>
    </submittedName>
</protein>
<dbReference type="InterPro" id="IPR012674">
    <property type="entry name" value="Calycin"/>
</dbReference>
<sequence length="224" mass="25825">MNQRARMRTLLLFSDAFSEAEISDMKNLYVIVLLMHLSALVSHGQCKHGHNFTHNYQNHVKLVRKLLEQKRYLTVSRGLYSHSDYPMCVRSRFESHALAGVIHKLHYYGQESKGKRRPGKRHTIRAFIEVKAEDVPVLHISAYLAGGNVDPRVSGRYDILYAANICFIVRTRKHGPLQCLLWRRAVATERQRVPCRDAFRKLCAGYRGHTFVYTKDRCPSGNAT</sequence>
<dbReference type="AlphaFoldDB" id="A0A131YVK1"/>
<name>A0A131YVK1_RHIAP</name>
<proteinExistence type="predicted"/>
<reference evidence="1" key="1">
    <citation type="journal article" date="2016" name="Ticks Tick Borne Dis.">
        <title>De novo assembly and annotation of the salivary gland transcriptome of Rhipicephalus appendiculatus male and female ticks during blood feeding.</title>
        <authorList>
            <person name="de Castro M.H."/>
            <person name="de Klerk D."/>
            <person name="Pienaar R."/>
            <person name="Latif A.A."/>
            <person name="Rees D.J."/>
            <person name="Mans B.J."/>
        </authorList>
    </citation>
    <scope>NUCLEOTIDE SEQUENCE</scope>
    <source>
        <tissue evidence="1">Salivary glands</tissue>
    </source>
</reference>
<dbReference type="EMBL" id="GEDV01005985">
    <property type="protein sequence ID" value="JAP82572.1"/>
    <property type="molecule type" value="Transcribed_RNA"/>
</dbReference>
<dbReference type="Gene3D" id="2.40.128.20">
    <property type="match status" value="1"/>
</dbReference>
<accession>A0A131YVK1</accession>
<organism evidence="1">
    <name type="scientific">Rhipicephalus appendiculatus</name>
    <name type="common">Brown ear tick</name>
    <dbReference type="NCBI Taxonomy" id="34631"/>
    <lineage>
        <taxon>Eukaryota</taxon>
        <taxon>Metazoa</taxon>
        <taxon>Ecdysozoa</taxon>
        <taxon>Arthropoda</taxon>
        <taxon>Chelicerata</taxon>
        <taxon>Arachnida</taxon>
        <taxon>Acari</taxon>
        <taxon>Parasitiformes</taxon>
        <taxon>Ixodida</taxon>
        <taxon>Ixodoidea</taxon>
        <taxon>Ixodidae</taxon>
        <taxon>Rhipicephalinae</taxon>
        <taxon>Rhipicephalus</taxon>
        <taxon>Rhipicephalus</taxon>
    </lineage>
</organism>